<feature type="domain" description="Nucleolar protein 58/56 N-terminal" evidence="1">
    <location>
        <begin position="2"/>
        <end position="65"/>
    </location>
</feature>
<proteinExistence type="predicted"/>
<organism evidence="2 3">
    <name type="scientific">Prolemur simus</name>
    <name type="common">Greater bamboo lemur</name>
    <name type="synonym">Hapalemur simus</name>
    <dbReference type="NCBI Taxonomy" id="1328070"/>
    <lineage>
        <taxon>Eukaryota</taxon>
        <taxon>Metazoa</taxon>
        <taxon>Chordata</taxon>
        <taxon>Craniata</taxon>
        <taxon>Vertebrata</taxon>
        <taxon>Euteleostomi</taxon>
        <taxon>Mammalia</taxon>
        <taxon>Eutheria</taxon>
        <taxon>Euarchontoglires</taxon>
        <taxon>Primates</taxon>
        <taxon>Strepsirrhini</taxon>
        <taxon>Lemuriformes</taxon>
        <taxon>Lemuridae</taxon>
        <taxon>Prolemur</taxon>
    </lineage>
</organism>
<evidence type="ECO:0000313" key="2">
    <source>
        <dbReference type="Ensembl" id="ENSPSMP00000036179.1"/>
    </source>
</evidence>
<dbReference type="Ensembl" id="ENSPSMT00000041682.1">
    <property type="protein sequence ID" value="ENSPSMP00000036179.1"/>
    <property type="gene ID" value="ENSPSMG00000024895.1"/>
</dbReference>
<evidence type="ECO:0000259" key="1">
    <source>
        <dbReference type="Pfam" id="PF08156"/>
    </source>
</evidence>
<reference evidence="2" key="2">
    <citation type="submission" date="2025-09" db="UniProtKB">
        <authorList>
            <consortium name="Ensembl"/>
        </authorList>
    </citation>
    <scope>IDENTIFICATION</scope>
</reference>
<dbReference type="GO" id="GO:0032040">
    <property type="term" value="C:small-subunit processome"/>
    <property type="evidence" value="ECO:0007669"/>
    <property type="project" value="InterPro"/>
</dbReference>
<dbReference type="GO" id="GO:0030515">
    <property type="term" value="F:snoRNA binding"/>
    <property type="evidence" value="ECO:0007669"/>
    <property type="project" value="InterPro"/>
</dbReference>
<keyword evidence="3" id="KW-1185">Reference proteome</keyword>
<name>A0A8C9AQQ5_PROSS</name>
<dbReference type="PANTHER" id="PTHR10894">
    <property type="entry name" value="NUCLEOLAR PROTEIN 5 NUCLEOLAR PROTEIN NOP5 NOP58"/>
    <property type="match status" value="1"/>
</dbReference>
<dbReference type="Proteomes" id="UP000694414">
    <property type="component" value="Unplaced"/>
</dbReference>
<dbReference type="Pfam" id="PF08156">
    <property type="entry name" value="NOP5NT"/>
    <property type="match status" value="1"/>
</dbReference>
<dbReference type="GO" id="GO:0031428">
    <property type="term" value="C:box C/D methylation guide snoRNP complex"/>
    <property type="evidence" value="ECO:0007669"/>
    <property type="project" value="InterPro"/>
</dbReference>
<accession>A0A8C9AQQ5</accession>
<dbReference type="PANTHER" id="PTHR10894:SF1">
    <property type="entry name" value="NUCLEOLAR PROTEIN 58"/>
    <property type="match status" value="1"/>
</dbReference>
<dbReference type="InterPro" id="IPR012974">
    <property type="entry name" value="NOP58/56_N"/>
</dbReference>
<dbReference type="InterPro" id="IPR045056">
    <property type="entry name" value="Nop56/Nop58"/>
</dbReference>
<protein>
    <recommendedName>
        <fullName evidence="1">Nucleolar protein 58/56 N-terminal domain-containing protein</fullName>
    </recommendedName>
</protein>
<dbReference type="AlphaFoldDB" id="A0A8C9AQQ5"/>
<sequence length="88" mass="10125">MLVLFEMSVGYVIFKVPSEKKLQEADSSWRKIETPEKANKIAKLAHFEKFQATAEALAALTALMEDKTSAVSSWMGRTRRHRETYELF</sequence>
<evidence type="ECO:0000313" key="3">
    <source>
        <dbReference type="Proteomes" id="UP000694414"/>
    </source>
</evidence>
<reference evidence="2" key="1">
    <citation type="submission" date="2025-08" db="UniProtKB">
        <authorList>
            <consortium name="Ensembl"/>
        </authorList>
    </citation>
    <scope>IDENTIFICATION</scope>
</reference>